<sequence length="235" mass="27737">MEGTVLKQVITDSAEELASNVKSHMEECTSELTEMLNHLSLLNSWTDYLSRFETNIILKEVVYDLLSSVYISTNGMYRNAYSSLRSAIELGIGFVYFTDHNYDFLKWKQNKFDLSWSLLNSESIGVLNKSYLTLFFSEFNYEPYIEKVKELYRECSEFTHGKFNYMQTIESSKIAFDKSKFIEWAKMYVEVIRNLVIILRVRFSNELTSFGQEDNIDFMNEIFINCDHRELKINE</sequence>
<dbReference type="RefSeq" id="WP_053432384.1">
    <property type="nucleotide sequence ID" value="NZ_CP040441.1"/>
</dbReference>
<dbReference type="EMBL" id="LILD01000010">
    <property type="protein sequence ID" value="KOO36535.1"/>
    <property type="molecule type" value="Genomic_DNA"/>
</dbReference>
<dbReference type="PATRIC" id="fig|136160.3.peg.3611"/>
<dbReference type="GeneID" id="87599546"/>
<reference evidence="1" key="1">
    <citation type="submission" date="2015-08" db="EMBL/GenBank/DDBJ databases">
        <title>Complete DNA Sequence of Pseudomonas syringae pv. actinidiae, the Causal Agent of Kiwifruit Canker Disease.</title>
        <authorList>
            <person name="Rikkerink E.H.A."/>
            <person name="Fineran P.C."/>
        </authorList>
    </citation>
    <scope>NUCLEOTIDE SEQUENCE</scope>
    <source>
        <strain evidence="1">DSM 13666</strain>
    </source>
</reference>
<protein>
    <submittedName>
        <fullName evidence="1">Uncharacterized protein</fullName>
    </submittedName>
</protein>
<comment type="caution">
    <text evidence="1">The sequence shown here is derived from an EMBL/GenBank/DDBJ whole genome shotgun (WGS) entry which is preliminary data.</text>
</comment>
<proteinExistence type="predicted"/>
<evidence type="ECO:0000313" key="1">
    <source>
        <dbReference type="EMBL" id="KOO36535.1"/>
    </source>
</evidence>
<dbReference type="AlphaFoldDB" id="A0A0M0KCI1"/>
<name>A0A0M0KCI1_ALKHA</name>
<organism evidence="1">
    <name type="scientific">Halalkalibacterium halodurans</name>
    <name type="common">Bacillus halodurans</name>
    <dbReference type="NCBI Taxonomy" id="86665"/>
    <lineage>
        <taxon>Bacteria</taxon>
        <taxon>Bacillati</taxon>
        <taxon>Bacillota</taxon>
        <taxon>Bacilli</taxon>
        <taxon>Bacillales</taxon>
        <taxon>Bacillaceae</taxon>
        <taxon>Halalkalibacterium (ex Joshi et al. 2022)</taxon>
    </lineage>
</organism>
<gene>
    <name evidence="1" type="ORF">AMD02_18250</name>
</gene>
<accession>A0A0M0KCI1</accession>